<keyword evidence="5 7" id="KW-0802">TPR repeat</keyword>
<dbReference type="Proteomes" id="UP001176517">
    <property type="component" value="Unassembled WGS sequence"/>
</dbReference>
<feature type="repeat" description="TPR" evidence="7">
    <location>
        <begin position="878"/>
        <end position="911"/>
    </location>
</feature>
<evidence type="ECO:0000256" key="1">
    <source>
        <dbReference type="ARBA" id="ARBA00022618"/>
    </source>
</evidence>
<dbReference type="GO" id="GO:0045842">
    <property type="term" value="P:positive regulation of mitotic metaphase/anaphase transition"/>
    <property type="evidence" value="ECO:0007669"/>
    <property type="project" value="TreeGrafter"/>
</dbReference>
<accession>A0AAN6GW40</accession>
<keyword evidence="10" id="KW-1185">Reference proteome</keyword>
<feature type="repeat" description="TPR" evidence="7">
    <location>
        <begin position="522"/>
        <end position="555"/>
    </location>
</feature>
<dbReference type="EMBL" id="JAPDMZ010000024">
    <property type="protein sequence ID" value="KAK0555723.1"/>
    <property type="molecule type" value="Genomic_DNA"/>
</dbReference>
<dbReference type="InterPro" id="IPR011990">
    <property type="entry name" value="TPR-like_helical_dom_sf"/>
</dbReference>
<feature type="repeat" description="TPR" evidence="7">
    <location>
        <begin position="803"/>
        <end position="836"/>
    </location>
</feature>
<feature type="compositionally biased region" description="Low complexity" evidence="8">
    <location>
        <begin position="52"/>
        <end position="67"/>
    </location>
</feature>
<dbReference type="PANTHER" id="PTHR12558:SF9">
    <property type="entry name" value="CELL DIVISION CYCLE PROTEIN 16 HOMOLOG"/>
    <property type="match status" value="1"/>
</dbReference>
<dbReference type="InterPro" id="IPR013105">
    <property type="entry name" value="TPR_2"/>
</dbReference>
<organism evidence="9 10">
    <name type="scientific">Tilletia horrida</name>
    <dbReference type="NCBI Taxonomy" id="155126"/>
    <lineage>
        <taxon>Eukaryota</taxon>
        <taxon>Fungi</taxon>
        <taxon>Dikarya</taxon>
        <taxon>Basidiomycota</taxon>
        <taxon>Ustilaginomycotina</taxon>
        <taxon>Exobasidiomycetes</taxon>
        <taxon>Tilletiales</taxon>
        <taxon>Tilletiaceae</taxon>
        <taxon>Tilletia</taxon>
    </lineage>
</organism>
<comment type="caution">
    <text evidence="9">The sequence shown here is derived from an EMBL/GenBank/DDBJ whole genome shotgun (WGS) entry which is preliminary data.</text>
</comment>
<feature type="compositionally biased region" description="Low complexity" evidence="8">
    <location>
        <begin position="396"/>
        <end position="411"/>
    </location>
</feature>
<dbReference type="GO" id="GO:0005680">
    <property type="term" value="C:anaphase-promoting complex"/>
    <property type="evidence" value="ECO:0007669"/>
    <property type="project" value="UniProtKB-ARBA"/>
</dbReference>
<dbReference type="GO" id="GO:0005737">
    <property type="term" value="C:cytoplasm"/>
    <property type="evidence" value="ECO:0007669"/>
    <property type="project" value="TreeGrafter"/>
</dbReference>
<evidence type="ECO:0000313" key="9">
    <source>
        <dbReference type="EMBL" id="KAK0555723.1"/>
    </source>
</evidence>
<proteinExistence type="predicted"/>
<evidence type="ECO:0000256" key="8">
    <source>
        <dbReference type="SAM" id="MobiDB-lite"/>
    </source>
</evidence>
<evidence type="ECO:0000256" key="4">
    <source>
        <dbReference type="ARBA" id="ARBA00022786"/>
    </source>
</evidence>
<dbReference type="GO" id="GO:0031145">
    <property type="term" value="P:anaphase-promoting complex-dependent catabolic process"/>
    <property type="evidence" value="ECO:0007669"/>
    <property type="project" value="TreeGrafter"/>
</dbReference>
<dbReference type="Pfam" id="PF07719">
    <property type="entry name" value="TPR_2"/>
    <property type="match status" value="2"/>
</dbReference>
<keyword evidence="3" id="KW-0498">Mitosis</keyword>
<keyword evidence="1" id="KW-0132">Cell division</keyword>
<dbReference type="SMART" id="SM00028">
    <property type="entry name" value="TPR"/>
    <property type="match status" value="7"/>
</dbReference>
<evidence type="ECO:0000256" key="3">
    <source>
        <dbReference type="ARBA" id="ARBA00022776"/>
    </source>
</evidence>
<dbReference type="Pfam" id="PF13432">
    <property type="entry name" value="TPR_16"/>
    <property type="match status" value="1"/>
</dbReference>
<evidence type="ECO:0000256" key="2">
    <source>
        <dbReference type="ARBA" id="ARBA00022737"/>
    </source>
</evidence>
<evidence type="ECO:0000256" key="7">
    <source>
        <dbReference type="PROSITE-ProRule" id="PRU00339"/>
    </source>
</evidence>
<reference evidence="9" key="1">
    <citation type="journal article" date="2023" name="PhytoFront">
        <title>Draft Genome Resources of Seven Strains of Tilletia horrida, Causal Agent of Kernel Smut of Rice.</title>
        <authorList>
            <person name="Khanal S."/>
            <person name="Antony Babu S."/>
            <person name="Zhou X.G."/>
        </authorList>
    </citation>
    <scope>NUCLEOTIDE SEQUENCE</scope>
    <source>
        <strain evidence="9">TX6</strain>
    </source>
</reference>
<feature type="compositionally biased region" description="Low complexity" evidence="8">
    <location>
        <begin position="379"/>
        <end position="389"/>
    </location>
</feature>
<protein>
    <submittedName>
        <fullName evidence="9">Anaphase-promoting complex subunit Cut9</fullName>
    </submittedName>
</protein>
<feature type="compositionally biased region" description="Basic and acidic residues" evidence="8">
    <location>
        <begin position="335"/>
        <end position="347"/>
    </location>
</feature>
<dbReference type="InterPro" id="IPR019734">
    <property type="entry name" value="TPR_rpt"/>
</dbReference>
<dbReference type="GO" id="GO:0051301">
    <property type="term" value="P:cell division"/>
    <property type="evidence" value="ECO:0007669"/>
    <property type="project" value="UniProtKB-KW"/>
</dbReference>
<dbReference type="Pfam" id="PF13424">
    <property type="entry name" value="TPR_12"/>
    <property type="match status" value="1"/>
</dbReference>
<dbReference type="Gene3D" id="1.25.40.10">
    <property type="entry name" value="Tetratricopeptide repeat domain"/>
    <property type="match status" value="2"/>
</dbReference>
<feature type="repeat" description="TPR" evidence="7">
    <location>
        <begin position="844"/>
        <end position="877"/>
    </location>
</feature>
<feature type="region of interest" description="Disordered" evidence="8">
    <location>
        <begin position="1"/>
        <end position="67"/>
    </location>
</feature>
<sequence length="945" mass="101968">MSRSHPANNGGTPFTPPTAFAGPSLAAPPRQPPRGYAKSRAAPAPAPSDLHSPGPAGPSGTSGVRAHHASSLLPGSAAMAAGSGAAAESSFSLMRDDPEASRSGLLGMSPLVFRPAAAAAAAQGAGGGGGAQGSPAFNDKIQPPSLDMGNHVLPSVLPPSSRRRSVDTVGTRAQAHADTGATSADLLGLLQRMRMWRTDAMHHHLYDSAIFWGDKILSLEESELAWNDAYWLAQAYFITHQYARAEALLVKPLRSAHTRRAAEEQTDSLGLSMTDPLGIGTSSSRMANLSINDYKKQQPVPRAVDVVGLAISRARETAVLPQVLLDKLPPKGSHSIKDAGFGRESDRLPPFGSSSARYGLSTIASSSSLAGKRKERTFTVSGTGTGSSVGDHDGENASIESGNSGSSGIIANDDDIMDMHGNTEGNGTHDSTDLSEDDAARWDAEDSRNLKDVADRKLAGFDGPVLASISLACRCLAAQCQVRLGRYYDALETLGGDTAPWNVKAQESIREPTADGGIKLGSTAHYLRGQIYMRLDDLAKARECFEHALAIDVKNYEAFCALVNGNLQSVAEQWRFISALEYSAQAGEHPEDAEFIRHMYTSRLPKRDAEHLESASQARASLVQKFKLQDNADVLWSLAEELFAQMRYADAFTVTSRIMQLSRDHEGAMPIHVTCMFYMPKMRPALFVLAHRLVDDDPESPSAWYAVGAWYASAGRWAEARRYFSKATLLDPRFAPSWIAFGHSFANEGESDQAITAYATAARKFPFSHLPKLFIGMEHVHQGNLKLADVFLRGALDASPTDPLALNELGVLEYLTDNVENAMRLFEKALAVSEEVQEPASAWTVTHMNLACALRSLGRDEEAKRRFLRVIELEPINIAAHVGVGMCEHKVGNLSAAMSWYHDALALNPRDIFCTSLLDMALEESLKVPHVQQSEYTPVLDGPAM</sequence>
<dbReference type="GO" id="GO:0016567">
    <property type="term" value="P:protein ubiquitination"/>
    <property type="evidence" value="ECO:0007669"/>
    <property type="project" value="TreeGrafter"/>
</dbReference>
<name>A0AAN6GW40_9BASI</name>
<feature type="region of interest" description="Disordered" evidence="8">
    <location>
        <begin position="335"/>
        <end position="357"/>
    </location>
</feature>
<feature type="compositionally biased region" description="Low complexity" evidence="8">
    <location>
        <begin position="1"/>
        <end position="23"/>
    </location>
</feature>
<evidence type="ECO:0000256" key="6">
    <source>
        <dbReference type="ARBA" id="ARBA00023306"/>
    </source>
</evidence>
<keyword evidence="2" id="KW-0677">Repeat</keyword>
<dbReference type="PROSITE" id="PS50005">
    <property type="entry name" value="TPR"/>
    <property type="match status" value="5"/>
</dbReference>
<dbReference type="AlphaFoldDB" id="A0AAN6GW40"/>
<evidence type="ECO:0000313" key="10">
    <source>
        <dbReference type="Proteomes" id="UP001176517"/>
    </source>
</evidence>
<feature type="repeat" description="TPR" evidence="7">
    <location>
        <begin position="701"/>
        <end position="734"/>
    </location>
</feature>
<feature type="region of interest" description="Disordered" evidence="8">
    <location>
        <begin position="371"/>
        <end position="438"/>
    </location>
</feature>
<keyword evidence="4" id="KW-0833">Ubl conjugation pathway</keyword>
<keyword evidence="6" id="KW-0131">Cell cycle</keyword>
<feature type="region of interest" description="Disordered" evidence="8">
    <location>
        <begin position="122"/>
        <end position="164"/>
    </location>
</feature>
<dbReference type="PANTHER" id="PTHR12558">
    <property type="entry name" value="CELL DIVISION CYCLE 16,23,27"/>
    <property type="match status" value="1"/>
</dbReference>
<evidence type="ECO:0000256" key="5">
    <source>
        <dbReference type="ARBA" id="ARBA00022803"/>
    </source>
</evidence>
<gene>
    <name evidence="9" type="primary">cut9</name>
    <name evidence="9" type="ORF">OC846_001594</name>
</gene>
<dbReference type="SUPFAM" id="SSF48452">
    <property type="entry name" value="TPR-like"/>
    <property type="match status" value="2"/>
</dbReference>
<dbReference type="Pfam" id="PF12895">
    <property type="entry name" value="ANAPC3"/>
    <property type="match status" value="1"/>
</dbReference>